<keyword evidence="2" id="KW-1185">Reference proteome</keyword>
<sequence length="75" mass="8448">MPLFRWTAFPETKHTTLQLPIARRSRIISPQGELLKEAISDQDEVIDATIDFTAVAKQKHDLPYLGIAEQVADNS</sequence>
<dbReference type="SUPFAM" id="SSF56317">
    <property type="entry name" value="Carbon-nitrogen hydrolase"/>
    <property type="match status" value="1"/>
</dbReference>
<proteinExistence type="predicted"/>
<dbReference type="AlphaFoldDB" id="A0A7T6Z2C5"/>
<organism evidence="1 2">
    <name type="scientific">Salicibibacter cibarius</name>
    <dbReference type="NCBI Taxonomy" id="2743000"/>
    <lineage>
        <taxon>Bacteria</taxon>
        <taxon>Bacillati</taxon>
        <taxon>Bacillota</taxon>
        <taxon>Bacilli</taxon>
        <taxon>Bacillales</taxon>
        <taxon>Bacillaceae</taxon>
        <taxon>Salicibibacter</taxon>
    </lineage>
</organism>
<dbReference type="InterPro" id="IPR036526">
    <property type="entry name" value="C-N_Hydrolase_sf"/>
</dbReference>
<accession>A0A7T6Z2C5</accession>
<evidence type="ECO:0000313" key="1">
    <source>
        <dbReference type="EMBL" id="QQK75503.1"/>
    </source>
</evidence>
<evidence type="ECO:0000313" key="2">
    <source>
        <dbReference type="Proteomes" id="UP000595823"/>
    </source>
</evidence>
<evidence type="ECO:0008006" key="3">
    <source>
        <dbReference type="Google" id="ProtNLM"/>
    </source>
</evidence>
<dbReference type="Proteomes" id="UP000595823">
    <property type="component" value="Chromosome"/>
</dbReference>
<protein>
    <recommendedName>
        <fullName evidence="3">CN hydrolase domain-containing protein</fullName>
    </recommendedName>
</protein>
<reference evidence="1 2" key="1">
    <citation type="submission" date="2020-06" db="EMBL/GenBank/DDBJ databases">
        <title>Genomic analysis of Salicibibacter sp. NKC5-3.</title>
        <authorList>
            <person name="Oh Y.J."/>
        </authorList>
    </citation>
    <scope>NUCLEOTIDE SEQUENCE [LARGE SCALE GENOMIC DNA]</scope>
    <source>
        <strain evidence="1 2">NKC5-3</strain>
    </source>
</reference>
<gene>
    <name evidence="1" type="ORF">HUG15_07845</name>
</gene>
<dbReference type="EMBL" id="CP054705">
    <property type="protein sequence ID" value="QQK75503.1"/>
    <property type="molecule type" value="Genomic_DNA"/>
</dbReference>
<dbReference type="KEGG" id="scia:HUG15_07845"/>
<dbReference type="RefSeq" id="WP_200128141.1">
    <property type="nucleotide sequence ID" value="NZ_CP054705.1"/>
</dbReference>
<name>A0A7T6Z2C5_9BACI</name>